<comment type="subcellular location">
    <subcellularLocation>
        <location evidence="1">Membrane</location>
        <topology evidence="1">Multi-pass membrane protein</topology>
    </subcellularLocation>
</comment>
<dbReference type="Pfam" id="PF04138">
    <property type="entry name" value="GtrA_DPMS_TM"/>
    <property type="match status" value="1"/>
</dbReference>
<dbReference type="InterPro" id="IPR007267">
    <property type="entry name" value="GtrA_DPMS_TM"/>
</dbReference>
<reference evidence="8 9" key="1">
    <citation type="submission" date="2019-03" db="EMBL/GenBank/DDBJ databases">
        <title>Metabolic reconstructions from genomes of highly enriched 'Candidatus Accumulibacter' and 'Candidatus Competibacter' bioreactor populations.</title>
        <authorList>
            <person name="Annavajhala M.K."/>
            <person name="Welles L."/>
            <person name="Abbas B."/>
            <person name="Sorokin D."/>
            <person name="Park H."/>
            <person name="Van Loosdrecht M."/>
            <person name="Chandran K."/>
        </authorList>
    </citation>
    <scope>NUCLEOTIDE SEQUENCE [LARGE SCALE GENOMIC DNA]</scope>
    <source>
        <strain evidence="8 9">SBR_S</strain>
    </source>
</reference>
<evidence type="ECO:0000313" key="9">
    <source>
        <dbReference type="Proteomes" id="UP000749010"/>
    </source>
</evidence>
<keyword evidence="3 6" id="KW-0812">Transmembrane</keyword>
<evidence type="ECO:0000256" key="5">
    <source>
        <dbReference type="ARBA" id="ARBA00023136"/>
    </source>
</evidence>
<evidence type="ECO:0000256" key="1">
    <source>
        <dbReference type="ARBA" id="ARBA00004141"/>
    </source>
</evidence>
<evidence type="ECO:0000256" key="4">
    <source>
        <dbReference type="ARBA" id="ARBA00022989"/>
    </source>
</evidence>
<feature type="transmembrane region" description="Helical" evidence="6">
    <location>
        <begin position="141"/>
        <end position="160"/>
    </location>
</feature>
<organism evidence="8 9">
    <name type="scientific">Candidatus Accumulibacter phosphatis</name>
    <dbReference type="NCBI Taxonomy" id="327160"/>
    <lineage>
        <taxon>Bacteria</taxon>
        <taxon>Pseudomonadati</taxon>
        <taxon>Pseudomonadota</taxon>
        <taxon>Betaproteobacteria</taxon>
        <taxon>Candidatus Accumulibacter</taxon>
    </lineage>
</organism>
<name>A0ABX1TYR2_9PROT</name>
<dbReference type="EMBL" id="SPMY01000024">
    <property type="protein sequence ID" value="NMQ27865.1"/>
    <property type="molecule type" value="Genomic_DNA"/>
</dbReference>
<feature type="transmembrane region" description="Helical" evidence="6">
    <location>
        <begin position="50"/>
        <end position="73"/>
    </location>
</feature>
<accession>A0ABX1TYR2</accession>
<proteinExistence type="inferred from homology"/>
<evidence type="ECO:0000256" key="6">
    <source>
        <dbReference type="SAM" id="Phobius"/>
    </source>
</evidence>
<keyword evidence="5 6" id="KW-0472">Membrane</keyword>
<keyword evidence="9" id="KW-1185">Reference proteome</keyword>
<comment type="caution">
    <text evidence="8">The sequence shown here is derived from an EMBL/GenBank/DDBJ whole genome shotgun (WGS) entry which is preliminary data.</text>
</comment>
<comment type="similarity">
    <text evidence="2">Belongs to the GtrA family.</text>
</comment>
<evidence type="ECO:0000259" key="7">
    <source>
        <dbReference type="Pfam" id="PF04138"/>
    </source>
</evidence>
<dbReference type="Proteomes" id="UP000749010">
    <property type="component" value="Unassembled WGS sequence"/>
</dbReference>
<evidence type="ECO:0000313" key="8">
    <source>
        <dbReference type="EMBL" id="NMQ27865.1"/>
    </source>
</evidence>
<dbReference type="PANTHER" id="PTHR38459">
    <property type="entry name" value="PROPHAGE BACTOPRENOL-LINKED GLUCOSE TRANSLOCASE HOMOLOG"/>
    <property type="match status" value="1"/>
</dbReference>
<keyword evidence="4 6" id="KW-1133">Transmembrane helix</keyword>
<dbReference type="InterPro" id="IPR051401">
    <property type="entry name" value="GtrA_CellWall_Glycosyl"/>
</dbReference>
<feature type="transmembrane region" description="Helical" evidence="6">
    <location>
        <begin position="117"/>
        <end position="135"/>
    </location>
</feature>
<feature type="domain" description="GtrA/DPMS transmembrane" evidence="7">
    <location>
        <begin position="54"/>
        <end position="167"/>
    </location>
</feature>
<dbReference type="PANTHER" id="PTHR38459:SF1">
    <property type="entry name" value="PROPHAGE BACTOPRENOL-LINKED GLUCOSE TRANSLOCASE HOMOLOG"/>
    <property type="match status" value="1"/>
</dbReference>
<gene>
    <name evidence="8" type="ORF">E4Q23_08910</name>
</gene>
<evidence type="ECO:0000256" key="3">
    <source>
        <dbReference type="ARBA" id="ARBA00022692"/>
    </source>
</evidence>
<sequence length="172" mass="19012">MPCRNARLLLRRAFLPQTAACAPSLAARTSPRSLRRSPAEASLSPRLLQQFLSFALIGLLGTAAHFLVLFVLVSQLDFGPLPASSVGAVTGALVNYGLNYRLTFRSRKKHHDALPKFMLVATAGWLLNGLLMAILLSRLDIHYLLVQVIVTSLVLVWNFLANRFWTFRARAG</sequence>
<protein>
    <submittedName>
        <fullName evidence="8">GtrA family protein</fullName>
    </submittedName>
</protein>
<evidence type="ECO:0000256" key="2">
    <source>
        <dbReference type="ARBA" id="ARBA00009399"/>
    </source>
</evidence>